<dbReference type="PANTHER" id="PTHR45527">
    <property type="entry name" value="NONRIBOSOMAL PEPTIDE SYNTHETASE"/>
    <property type="match status" value="1"/>
</dbReference>
<dbReference type="GO" id="GO:0043041">
    <property type="term" value="P:amino acid activation for nonribosomal peptide biosynthetic process"/>
    <property type="evidence" value="ECO:0007669"/>
    <property type="project" value="TreeGrafter"/>
</dbReference>
<dbReference type="Gene3D" id="3.40.50.12780">
    <property type="entry name" value="N-terminal domain of ligase-like"/>
    <property type="match status" value="1"/>
</dbReference>
<evidence type="ECO:0000313" key="9">
    <source>
        <dbReference type="Proteomes" id="UP001302126"/>
    </source>
</evidence>
<evidence type="ECO:0000256" key="1">
    <source>
        <dbReference type="ARBA" id="ARBA00022450"/>
    </source>
</evidence>
<feature type="region of interest" description="Disordered" evidence="5">
    <location>
        <begin position="736"/>
        <end position="764"/>
    </location>
</feature>
<dbReference type="InterPro" id="IPR023213">
    <property type="entry name" value="CAT-like_dom_sf"/>
</dbReference>
<dbReference type="GO" id="GO:0044550">
    <property type="term" value="P:secondary metabolite biosynthetic process"/>
    <property type="evidence" value="ECO:0007669"/>
    <property type="project" value="TreeGrafter"/>
</dbReference>
<comment type="caution">
    <text evidence="8">The sequence shown here is derived from an EMBL/GenBank/DDBJ whole genome shotgun (WGS) entry which is preliminary data.</text>
</comment>
<dbReference type="Gene3D" id="3.30.559.30">
    <property type="entry name" value="Nonribosomal peptide synthetase, condensation domain"/>
    <property type="match status" value="1"/>
</dbReference>
<feature type="compositionally biased region" description="Pro residues" evidence="5">
    <location>
        <begin position="745"/>
        <end position="757"/>
    </location>
</feature>
<evidence type="ECO:0000313" key="8">
    <source>
        <dbReference type="EMBL" id="KAK4183837.1"/>
    </source>
</evidence>
<dbReference type="EMBL" id="MU864521">
    <property type="protein sequence ID" value="KAK4183837.1"/>
    <property type="molecule type" value="Genomic_DNA"/>
</dbReference>
<evidence type="ECO:0000259" key="7">
    <source>
        <dbReference type="Pfam" id="PF00668"/>
    </source>
</evidence>
<evidence type="ECO:0000259" key="6">
    <source>
        <dbReference type="Pfam" id="PF00501"/>
    </source>
</evidence>
<dbReference type="Proteomes" id="UP001302126">
    <property type="component" value="Unassembled WGS sequence"/>
</dbReference>
<feature type="domain" description="Condensation" evidence="7">
    <location>
        <begin position="42"/>
        <end position="480"/>
    </location>
</feature>
<sequence length="1060" mass="115106">MAQTPNAILSRADLDEPSLTALAEACHLPSVDQIEDVYTAVHQQHKQLDDPRCQRFQIVLYLGPIIDLDRWASTFRAIVASNPILRTHLVYFDSGPNRSLLQVLSNEPHITERFENGTLTLEEYLAADQARTLTYGDALLRSAIVGRNFVLSIHHAIMDYWSVTTLLQEDLILGYIAHPGPPLQRPPFKEFVKFLVGIDEAAATKFWAARFPAKQIPAIFPLVPKRVRPSPELKISKEFRFHGRVGSNNDDGIERVSPAHLPAYVEAAWALTAAIYNDITSSGGASDSVAYGLMLSGRSSSSAANTRVDTTFLGPAHAQVAVQVSLSSQQRASLTVEQFVRDRAVALRQLQSHPALQYSMDRVAKVSEAAGVATGFQTLLNVIPAVPSAHQAKKGDEDHIRMDRIVWKVRASVALMLRCQILEDGLLVDARFDPSILDEGQLWRVLGQFEHVLHAMMAPDAGRKKLDKLSLLSEGDRAEIHSWNDTLKMMPSKNESMLLQEIFISKSTVQPDATALCADDTTVVSYRELDQLSSRLARELHNRGVKQGTNVPLAMNNSLSAVVSILAILKLGAICAPLDPHSGLFELKEALKCLSPQPLVMLASSKLQASLSGVAENLDILNVSVDFLNGLLEVHDIEYPPVDPSAPAIAYITSSAVVSTLKKPALEVITLEHHALSSTLHSIAARLFLHSSDQENPRILHSSPYHVGTSIQEMFLAFLHGGCICIPPSPSPSSLPQLSLSKPISLPPSPPPSPPASPSLSPQEAKTKVASYLASFISSTNVTTAILHPRTLSSLSPSDVPSLHTIVVPVSTDSSQIPSMWLRAVANKEVKILTSSLSPRAFLLCTMSDPLPVPTSNVPSASINAGASLAGYATWIVQSGGSTTRALAPIGRVGELMVQGTGVAISGRNSNTDGKCEWFPTGDLAKYDSDGNIILIGAPKNRVRLSRAGRSFAVQLEEVERRISSLLEAFDGHDDYRISSAEVVALTKIAGGRTQIIAVVSCPERQNEMFQKDIQKQATAELDSDLLPAVWHWVAQPLPRTSGDRIDRVAVKEWVKGLKG</sequence>
<dbReference type="Gene3D" id="3.30.300.30">
    <property type="match status" value="1"/>
</dbReference>
<organism evidence="8 9">
    <name type="scientific">Podospora australis</name>
    <dbReference type="NCBI Taxonomy" id="1536484"/>
    <lineage>
        <taxon>Eukaryota</taxon>
        <taxon>Fungi</taxon>
        <taxon>Dikarya</taxon>
        <taxon>Ascomycota</taxon>
        <taxon>Pezizomycotina</taxon>
        <taxon>Sordariomycetes</taxon>
        <taxon>Sordariomycetidae</taxon>
        <taxon>Sordariales</taxon>
        <taxon>Podosporaceae</taxon>
        <taxon>Podospora</taxon>
    </lineage>
</organism>
<dbReference type="InterPro" id="IPR045851">
    <property type="entry name" value="AMP-bd_C_sf"/>
</dbReference>
<dbReference type="InterPro" id="IPR042099">
    <property type="entry name" value="ANL_N_sf"/>
</dbReference>
<keyword evidence="2" id="KW-0597">Phosphoprotein</keyword>
<dbReference type="Gene3D" id="3.30.559.10">
    <property type="entry name" value="Chloramphenicol acetyltransferase-like domain"/>
    <property type="match status" value="1"/>
</dbReference>
<keyword evidence="3" id="KW-0436">Ligase</keyword>
<proteinExistence type="inferred from homology"/>
<dbReference type="GO" id="GO:0003824">
    <property type="term" value="F:catalytic activity"/>
    <property type="evidence" value="ECO:0007669"/>
    <property type="project" value="InterPro"/>
</dbReference>
<dbReference type="Pfam" id="PF00668">
    <property type="entry name" value="Condensation"/>
    <property type="match status" value="1"/>
</dbReference>
<comment type="similarity">
    <text evidence="4">Belongs to the NRP synthetase family.</text>
</comment>
<dbReference type="InterPro" id="IPR001242">
    <property type="entry name" value="Condensation_dom"/>
</dbReference>
<protein>
    <submittedName>
        <fullName evidence="8">Nonribosomal peptide synthetase 13</fullName>
    </submittedName>
</protein>
<evidence type="ECO:0000256" key="3">
    <source>
        <dbReference type="ARBA" id="ARBA00022598"/>
    </source>
</evidence>
<evidence type="ECO:0000256" key="5">
    <source>
        <dbReference type="SAM" id="MobiDB-lite"/>
    </source>
</evidence>
<dbReference type="InterPro" id="IPR000873">
    <property type="entry name" value="AMP-dep_synth/lig_dom"/>
</dbReference>
<name>A0AAN6WP50_9PEZI</name>
<dbReference type="GO" id="GO:0005737">
    <property type="term" value="C:cytoplasm"/>
    <property type="evidence" value="ECO:0007669"/>
    <property type="project" value="TreeGrafter"/>
</dbReference>
<accession>A0AAN6WP50</accession>
<feature type="domain" description="AMP-dependent synthetase/ligase" evidence="6">
    <location>
        <begin position="508"/>
        <end position="732"/>
    </location>
</feature>
<dbReference type="Pfam" id="PF00501">
    <property type="entry name" value="AMP-binding"/>
    <property type="match status" value="1"/>
</dbReference>
<evidence type="ECO:0000256" key="2">
    <source>
        <dbReference type="ARBA" id="ARBA00022553"/>
    </source>
</evidence>
<dbReference type="AlphaFoldDB" id="A0AAN6WP50"/>
<dbReference type="SUPFAM" id="SSF52777">
    <property type="entry name" value="CoA-dependent acyltransferases"/>
    <property type="match status" value="2"/>
</dbReference>
<reference evidence="8" key="2">
    <citation type="submission" date="2023-05" db="EMBL/GenBank/DDBJ databases">
        <authorList>
            <consortium name="Lawrence Berkeley National Laboratory"/>
            <person name="Steindorff A."/>
            <person name="Hensen N."/>
            <person name="Bonometti L."/>
            <person name="Westerberg I."/>
            <person name="Brannstrom I.O."/>
            <person name="Guillou S."/>
            <person name="Cros-Aarteil S."/>
            <person name="Calhoun S."/>
            <person name="Haridas S."/>
            <person name="Kuo A."/>
            <person name="Mondo S."/>
            <person name="Pangilinan J."/>
            <person name="Riley R."/>
            <person name="Labutti K."/>
            <person name="Andreopoulos B."/>
            <person name="Lipzen A."/>
            <person name="Chen C."/>
            <person name="Yanf M."/>
            <person name="Daum C."/>
            <person name="Ng V."/>
            <person name="Clum A."/>
            <person name="Ohm R."/>
            <person name="Martin F."/>
            <person name="Silar P."/>
            <person name="Natvig D."/>
            <person name="Lalanne C."/>
            <person name="Gautier V."/>
            <person name="Ament-Velasquez S.L."/>
            <person name="Kruys A."/>
            <person name="Hutchinson M.I."/>
            <person name="Powell A.J."/>
            <person name="Barry K."/>
            <person name="Miller A.N."/>
            <person name="Grigoriev I.V."/>
            <person name="Debuchy R."/>
            <person name="Gladieux P."/>
            <person name="Thoren M.H."/>
            <person name="Johannesson H."/>
        </authorList>
    </citation>
    <scope>NUCLEOTIDE SEQUENCE</scope>
    <source>
        <strain evidence="8">PSN309</strain>
    </source>
</reference>
<keyword evidence="9" id="KW-1185">Reference proteome</keyword>
<gene>
    <name evidence="8" type="ORF">QBC35DRAFT_507215</name>
</gene>
<dbReference type="SUPFAM" id="SSF56801">
    <property type="entry name" value="Acetyl-CoA synthetase-like"/>
    <property type="match status" value="2"/>
</dbReference>
<keyword evidence="1" id="KW-0596">Phosphopantetheine</keyword>
<dbReference type="PANTHER" id="PTHR45527:SF3">
    <property type="entry name" value="SIDEROPHORE SYNTHETASE (EUROFUNG)"/>
    <property type="match status" value="1"/>
</dbReference>
<dbReference type="GO" id="GO:0031177">
    <property type="term" value="F:phosphopantetheine binding"/>
    <property type="evidence" value="ECO:0007669"/>
    <property type="project" value="TreeGrafter"/>
</dbReference>
<evidence type="ECO:0000256" key="4">
    <source>
        <dbReference type="ARBA" id="ARBA00029454"/>
    </source>
</evidence>
<reference evidence="8" key="1">
    <citation type="journal article" date="2023" name="Mol. Phylogenet. Evol.">
        <title>Genome-scale phylogeny and comparative genomics of the fungal order Sordariales.</title>
        <authorList>
            <person name="Hensen N."/>
            <person name="Bonometti L."/>
            <person name="Westerberg I."/>
            <person name="Brannstrom I.O."/>
            <person name="Guillou S."/>
            <person name="Cros-Aarteil S."/>
            <person name="Calhoun S."/>
            <person name="Haridas S."/>
            <person name="Kuo A."/>
            <person name="Mondo S."/>
            <person name="Pangilinan J."/>
            <person name="Riley R."/>
            <person name="LaButti K."/>
            <person name="Andreopoulos B."/>
            <person name="Lipzen A."/>
            <person name="Chen C."/>
            <person name="Yan M."/>
            <person name="Daum C."/>
            <person name="Ng V."/>
            <person name="Clum A."/>
            <person name="Steindorff A."/>
            <person name="Ohm R.A."/>
            <person name="Martin F."/>
            <person name="Silar P."/>
            <person name="Natvig D.O."/>
            <person name="Lalanne C."/>
            <person name="Gautier V."/>
            <person name="Ament-Velasquez S.L."/>
            <person name="Kruys A."/>
            <person name="Hutchinson M.I."/>
            <person name="Powell A.J."/>
            <person name="Barry K."/>
            <person name="Miller A.N."/>
            <person name="Grigoriev I.V."/>
            <person name="Debuchy R."/>
            <person name="Gladieux P."/>
            <person name="Hiltunen Thoren M."/>
            <person name="Johannesson H."/>
        </authorList>
    </citation>
    <scope>NUCLEOTIDE SEQUENCE</scope>
    <source>
        <strain evidence="8">PSN309</strain>
    </source>
</reference>